<reference evidence="1" key="2">
    <citation type="submission" date="2021-08" db="EMBL/GenBank/DDBJ databases">
        <authorList>
            <person name="Tani A."/>
            <person name="Ola A."/>
            <person name="Ogura Y."/>
            <person name="Katsura K."/>
            <person name="Hayashi T."/>
        </authorList>
    </citation>
    <scope>NUCLEOTIDE SEQUENCE</scope>
    <source>
        <strain evidence="1">DSM 16372</strain>
    </source>
</reference>
<evidence type="ECO:0000313" key="2">
    <source>
        <dbReference type="Proteomes" id="UP001055247"/>
    </source>
</evidence>
<evidence type="ECO:0000313" key="1">
    <source>
        <dbReference type="EMBL" id="GJD87179.1"/>
    </source>
</evidence>
<proteinExistence type="predicted"/>
<reference evidence="1" key="1">
    <citation type="journal article" date="2016" name="Front. Microbiol.">
        <title>Genome Sequence of the Piezophilic, Mesophilic Sulfate-Reducing Bacterium Desulfovibrio indicus J2T.</title>
        <authorList>
            <person name="Cao J."/>
            <person name="Maignien L."/>
            <person name="Shao Z."/>
            <person name="Alain K."/>
            <person name="Jebbar M."/>
        </authorList>
    </citation>
    <scope>NUCLEOTIDE SEQUENCE</scope>
    <source>
        <strain evidence="1">DSM 16372</strain>
    </source>
</reference>
<protein>
    <recommendedName>
        <fullName evidence="3">Amidohydrolase</fullName>
    </recommendedName>
</protein>
<dbReference type="RefSeq" id="WP_283207400.1">
    <property type="nucleotide sequence ID" value="NZ_BPQO01000002.1"/>
</dbReference>
<dbReference type="EMBL" id="BPQO01000002">
    <property type="protein sequence ID" value="GJD87179.1"/>
    <property type="molecule type" value="Genomic_DNA"/>
</dbReference>
<name>A0AAV4ZGX5_9HYPH</name>
<accession>A0AAV4ZGX5</accession>
<dbReference type="Gene3D" id="3.60.21.10">
    <property type="match status" value="1"/>
</dbReference>
<evidence type="ECO:0008006" key="3">
    <source>
        <dbReference type="Google" id="ProtNLM"/>
    </source>
</evidence>
<sequence>MPSRIIWSSDHHFGHRAILDERMATRRPFASIEEHDETLIARRA</sequence>
<organism evidence="1 2">
    <name type="scientific">Methylobacterium hispanicum</name>
    <dbReference type="NCBI Taxonomy" id="270350"/>
    <lineage>
        <taxon>Bacteria</taxon>
        <taxon>Pseudomonadati</taxon>
        <taxon>Pseudomonadota</taxon>
        <taxon>Alphaproteobacteria</taxon>
        <taxon>Hyphomicrobiales</taxon>
        <taxon>Methylobacteriaceae</taxon>
        <taxon>Methylobacterium</taxon>
    </lineage>
</organism>
<keyword evidence="2" id="KW-1185">Reference proteome</keyword>
<dbReference type="Proteomes" id="UP001055247">
    <property type="component" value="Unassembled WGS sequence"/>
</dbReference>
<gene>
    <name evidence="1" type="ORF">BHAOGJBA_0679</name>
</gene>
<comment type="caution">
    <text evidence="1">The sequence shown here is derived from an EMBL/GenBank/DDBJ whole genome shotgun (WGS) entry which is preliminary data.</text>
</comment>
<dbReference type="AlphaFoldDB" id="A0AAV4ZGX5"/>
<dbReference type="InterPro" id="IPR029052">
    <property type="entry name" value="Metallo-depent_PP-like"/>
</dbReference>